<evidence type="ECO:0000259" key="2">
    <source>
        <dbReference type="PROSITE" id="PS51144"/>
    </source>
</evidence>
<reference evidence="3" key="1">
    <citation type="submission" date="2020-06" db="EMBL/GenBank/DDBJ databases">
        <authorList>
            <person name="Li T."/>
            <person name="Hu X."/>
            <person name="Zhang T."/>
            <person name="Song X."/>
            <person name="Zhang H."/>
            <person name="Dai N."/>
            <person name="Sheng W."/>
            <person name="Hou X."/>
            <person name="Wei L."/>
        </authorList>
    </citation>
    <scope>NUCLEOTIDE SEQUENCE</scope>
    <source>
        <strain evidence="3">G02</strain>
        <tissue evidence="3">Leaf</tissue>
    </source>
</reference>
<evidence type="ECO:0000256" key="1">
    <source>
        <dbReference type="SAM" id="SignalP"/>
    </source>
</evidence>
<dbReference type="Gene3D" id="3.10.200.10">
    <property type="entry name" value="Alpha carbonic anhydrase"/>
    <property type="match status" value="1"/>
</dbReference>
<proteinExistence type="predicted"/>
<feature type="domain" description="Alpha-carbonic anhydrase" evidence="2">
    <location>
        <begin position="40"/>
        <end position="271"/>
    </location>
</feature>
<reference evidence="3" key="2">
    <citation type="journal article" date="2024" name="Plant">
        <title>Genomic evolution and insights into agronomic trait innovations of Sesamum species.</title>
        <authorList>
            <person name="Miao H."/>
            <person name="Wang L."/>
            <person name="Qu L."/>
            <person name="Liu H."/>
            <person name="Sun Y."/>
            <person name="Le M."/>
            <person name="Wang Q."/>
            <person name="Wei S."/>
            <person name="Zheng Y."/>
            <person name="Lin W."/>
            <person name="Duan Y."/>
            <person name="Cao H."/>
            <person name="Xiong S."/>
            <person name="Wang X."/>
            <person name="Wei L."/>
            <person name="Li C."/>
            <person name="Ma Q."/>
            <person name="Ju M."/>
            <person name="Zhao R."/>
            <person name="Li G."/>
            <person name="Mu C."/>
            <person name="Tian Q."/>
            <person name="Mei H."/>
            <person name="Zhang T."/>
            <person name="Gao T."/>
            <person name="Zhang H."/>
        </authorList>
    </citation>
    <scope>NUCLEOTIDE SEQUENCE</scope>
    <source>
        <strain evidence="3">G02</strain>
    </source>
</reference>
<dbReference type="EMBL" id="JACGWJ010000008">
    <property type="protein sequence ID" value="KAL0404876.1"/>
    <property type="molecule type" value="Genomic_DNA"/>
</dbReference>
<organism evidence="3">
    <name type="scientific">Sesamum radiatum</name>
    <name type="common">Black benniseed</name>
    <dbReference type="NCBI Taxonomy" id="300843"/>
    <lineage>
        <taxon>Eukaryota</taxon>
        <taxon>Viridiplantae</taxon>
        <taxon>Streptophyta</taxon>
        <taxon>Embryophyta</taxon>
        <taxon>Tracheophyta</taxon>
        <taxon>Spermatophyta</taxon>
        <taxon>Magnoliopsida</taxon>
        <taxon>eudicotyledons</taxon>
        <taxon>Gunneridae</taxon>
        <taxon>Pentapetalae</taxon>
        <taxon>asterids</taxon>
        <taxon>lamiids</taxon>
        <taxon>Lamiales</taxon>
        <taxon>Pedaliaceae</taxon>
        <taxon>Sesamum</taxon>
    </lineage>
</organism>
<dbReference type="PROSITE" id="PS51257">
    <property type="entry name" value="PROKAR_LIPOPROTEIN"/>
    <property type="match status" value="1"/>
</dbReference>
<gene>
    <name evidence="3" type="ORF">Sradi_2128400</name>
</gene>
<dbReference type="SUPFAM" id="SSF51069">
    <property type="entry name" value="Carbonic anhydrase"/>
    <property type="match status" value="1"/>
</dbReference>
<dbReference type="GO" id="GO:0004089">
    <property type="term" value="F:carbonate dehydratase activity"/>
    <property type="evidence" value="ECO:0007669"/>
    <property type="project" value="InterPro"/>
</dbReference>
<dbReference type="InterPro" id="IPR036398">
    <property type="entry name" value="CA_dom_sf"/>
</dbReference>
<dbReference type="PANTHER" id="PTHR18952:SF271">
    <property type="entry name" value="ALPHA CARBONIC ANHYDRASE 4-RELATED"/>
    <property type="match status" value="1"/>
</dbReference>
<name>A0AAW2TMN1_SESRA</name>
<dbReference type="GO" id="GO:0008270">
    <property type="term" value="F:zinc ion binding"/>
    <property type="evidence" value="ECO:0007669"/>
    <property type="project" value="InterPro"/>
</dbReference>
<dbReference type="AlphaFoldDB" id="A0AAW2TMN1"/>
<dbReference type="PROSITE" id="PS51144">
    <property type="entry name" value="ALPHA_CA_2"/>
    <property type="match status" value="1"/>
</dbReference>
<dbReference type="Pfam" id="PF00194">
    <property type="entry name" value="Carb_anhydrase"/>
    <property type="match status" value="1"/>
</dbReference>
<feature type="signal peptide" evidence="1">
    <location>
        <begin position="1"/>
        <end position="31"/>
    </location>
</feature>
<evidence type="ECO:0000313" key="3">
    <source>
        <dbReference type="EMBL" id="KAL0404876.1"/>
    </source>
</evidence>
<sequence>MGVKSNSNSNSSTLVLLSCFLLTLPFITVNADHLQTENKTSFSYVVGANDGPENWGTLNPNWTLCGAGKSQSPINILDYKVKLNCSLGDLNRNYQPAGALLKNTGYEIEVKWTGDAGGIIINGDGFKLQEVHWHTPAEHTVNGVRFNTELHIVHANSEGNIAVVGILYKLGRADPFLAQILPFLSLATPQGYPLGSVDSSSIKIPGREYYRYNGSLTTPPCSENVTWTVFKTVKTVSIEQVHALRDAIHDGNTGNARPVQPLNGRTVYLFEPKPYLL</sequence>
<dbReference type="InterPro" id="IPR001148">
    <property type="entry name" value="CA_dom"/>
</dbReference>
<dbReference type="InterPro" id="IPR023561">
    <property type="entry name" value="Carbonic_anhydrase_a-class"/>
</dbReference>
<protein>
    <submittedName>
        <fullName evidence="3">Alpha carbonic anhydrase 7</fullName>
    </submittedName>
</protein>
<accession>A0AAW2TMN1</accession>
<dbReference type="GO" id="GO:0006730">
    <property type="term" value="P:one-carbon metabolic process"/>
    <property type="evidence" value="ECO:0007669"/>
    <property type="project" value="TreeGrafter"/>
</dbReference>
<comment type="caution">
    <text evidence="3">The sequence shown here is derived from an EMBL/GenBank/DDBJ whole genome shotgun (WGS) entry which is preliminary data.</text>
</comment>
<feature type="chain" id="PRO_5043430581" evidence="1">
    <location>
        <begin position="32"/>
        <end position="277"/>
    </location>
</feature>
<dbReference type="CDD" id="cd03124">
    <property type="entry name" value="alpha_CA_prokaryotic_like"/>
    <property type="match status" value="1"/>
</dbReference>
<dbReference type="SMART" id="SM01057">
    <property type="entry name" value="Carb_anhydrase"/>
    <property type="match status" value="1"/>
</dbReference>
<dbReference type="InterPro" id="IPR041891">
    <property type="entry name" value="Alpha_CA_prokaryot-like"/>
</dbReference>
<keyword evidence="1" id="KW-0732">Signal</keyword>
<dbReference type="PANTHER" id="PTHR18952">
    <property type="entry name" value="CARBONIC ANHYDRASE"/>
    <property type="match status" value="1"/>
</dbReference>